<dbReference type="EMBL" id="JBAWTH010000010">
    <property type="protein sequence ID" value="KAL2290008.1"/>
    <property type="molecule type" value="Genomic_DNA"/>
</dbReference>
<evidence type="ECO:0000313" key="3">
    <source>
        <dbReference type="Proteomes" id="UP001600888"/>
    </source>
</evidence>
<dbReference type="Proteomes" id="UP001600888">
    <property type="component" value="Unassembled WGS sequence"/>
</dbReference>
<comment type="caution">
    <text evidence="2">The sequence shown here is derived from an EMBL/GenBank/DDBJ whole genome shotgun (WGS) entry which is preliminary data.</text>
</comment>
<sequence length="96" mass="11088">MKPKAKPNLSEAPMHSRVRVRYSSARERGNVESLFFKKHPTIMIPGKRRKVTHVQKASIRHKQEKKSPFQAAALYFLQYAMHDRSAQMSKTVAQPV</sequence>
<accession>A0ABR4F5N0</accession>
<gene>
    <name evidence="2" type="ORF">FJTKL_00550</name>
</gene>
<protein>
    <submittedName>
        <fullName evidence="2">Uncharacterized protein</fullName>
    </submittedName>
</protein>
<name>A0ABR4F5N0_9PEZI</name>
<evidence type="ECO:0000313" key="2">
    <source>
        <dbReference type="EMBL" id="KAL2290008.1"/>
    </source>
</evidence>
<feature type="region of interest" description="Disordered" evidence="1">
    <location>
        <begin position="1"/>
        <end position="23"/>
    </location>
</feature>
<proteinExistence type="predicted"/>
<reference evidence="2 3" key="1">
    <citation type="submission" date="2024-03" db="EMBL/GenBank/DDBJ databases">
        <title>A high-quality draft genome sequence of Diaporthe vaccinii, a causative agent of upright dieback and viscid rot disease in cranberry plants.</title>
        <authorList>
            <person name="Sarrasin M."/>
            <person name="Lang B.F."/>
            <person name="Burger G."/>
        </authorList>
    </citation>
    <scope>NUCLEOTIDE SEQUENCE [LARGE SCALE GENOMIC DNA]</scope>
    <source>
        <strain evidence="2 3">IS7</strain>
    </source>
</reference>
<organism evidence="2 3">
    <name type="scientific">Diaporthe vaccinii</name>
    <dbReference type="NCBI Taxonomy" id="105482"/>
    <lineage>
        <taxon>Eukaryota</taxon>
        <taxon>Fungi</taxon>
        <taxon>Dikarya</taxon>
        <taxon>Ascomycota</taxon>
        <taxon>Pezizomycotina</taxon>
        <taxon>Sordariomycetes</taxon>
        <taxon>Sordariomycetidae</taxon>
        <taxon>Diaporthales</taxon>
        <taxon>Diaporthaceae</taxon>
        <taxon>Diaporthe</taxon>
        <taxon>Diaporthe eres species complex</taxon>
    </lineage>
</organism>
<keyword evidence="3" id="KW-1185">Reference proteome</keyword>
<evidence type="ECO:0000256" key="1">
    <source>
        <dbReference type="SAM" id="MobiDB-lite"/>
    </source>
</evidence>